<dbReference type="SFLD" id="SFLDG01067">
    <property type="entry name" value="SPASM/twitch_domain_containing"/>
    <property type="match status" value="1"/>
</dbReference>
<dbReference type="NCBIfam" id="TIGR04317">
    <property type="entry name" value="W_rSAM_matur"/>
    <property type="match status" value="1"/>
</dbReference>
<dbReference type="InterPro" id="IPR034391">
    <property type="entry name" value="AdoMet-like_SPASM_containing"/>
</dbReference>
<dbReference type="InterPro" id="IPR007197">
    <property type="entry name" value="rSAM"/>
</dbReference>
<feature type="domain" description="Radical SAM core" evidence="7">
    <location>
        <begin position="18"/>
        <end position="250"/>
    </location>
</feature>
<dbReference type="EMBL" id="PNIX01000334">
    <property type="protein sequence ID" value="PMP81251.1"/>
    <property type="molecule type" value="Genomic_DNA"/>
</dbReference>
<gene>
    <name evidence="8" type="ORF">C0175_05795</name>
</gene>
<dbReference type="GO" id="GO:0003824">
    <property type="term" value="F:catalytic activity"/>
    <property type="evidence" value="ECO:0007669"/>
    <property type="project" value="InterPro"/>
</dbReference>
<organism evidence="8 9">
    <name type="scientific">Caldisericum exile</name>
    <dbReference type="NCBI Taxonomy" id="693075"/>
    <lineage>
        <taxon>Bacteria</taxon>
        <taxon>Pseudomonadati</taxon>
        <taxon>Caldisericota/Cryosericota group</taxon>
        <taxon>Caldisericota</taxon>
        <taxon>Caldisericia</taxon>
        <taxon>Caldisericales</taxon>
        <taxon>Caldisericaceae</taxon>
        <taxon>Caldisericum</taxon>
    </lineage>
</organism>
<dbReference type="AlphaFoldDB" id="A0A2J6X4I3"/>
<keyword evidence="2" id="KW-0004">4Fe-4S</keyword>
<reference evidence="8 9" key="1">
    <citation type="submission" date="2018-01" db="EMBL/GenBank/DDBJ databases">
        <title>Metagenomic assembled genomes from two thermal pools in the Uzon Caldera, Kamchatka, Russia.</title>
        <authorList>
            <person name="Wilkins L."/>
            <person name="Ettinger C."/>
        </authorList>
    </citation>
    <scope>NUCLEOTIDE SEQUENCE [LARGE SCALE GENOMIC DNA]</scope>
    <source>
        <strain evidence="8">ARK-10</strain>
    </source>
</reference>
<keyword evidence="4" id="KW-0479">Metal-binding</keyword>
<dbReference type="Proteomes" id="UP000236910">
    <property type="component" value="Unassembled WGS sequence"/>
</dbReference>
<comment type="caution">
    <text evidence="8">The sequence shown here is derived from an EMBL/GenBank/DDBJ whole genome shotgun (WGS) entry which is preliminary data.</text>
</comment>
<keyword evidence="6" id="KW-0411">Iron-sulfur</keyword>
<evidence type="ECO:0000313" key="8">
    <source>
        <dbReference type="EMBL" id="PMP81251.1"/>
    </source>
</evidence>
<evidence type="ECO:0000256" key="6">
    <source>
        <dbReference type="ARBA" id="ARBA00023014"/>
    </source>
</evidence>
<dbReference type="InterPro" id="IPR058240">
    <property type="entry name" value="rSAM_sf"/>
</dbReference>
<dbReference type="SUPFAM" id="SSF102114">
    <property type="entry name" value="Radical SAM enzymes"/>
    <property type="match status" value="1"/>
</dbReference>
<dbReference type="InterPro" id="IPR013785">
    <property type="entry name" value="Aldolase_TIM"/>
</dbReference>
<sequence length="365" mass="42626">MGLLELKFQGYTVQIPDGRDIKKAYVEITTFCNLNCKMCFRRFWKDKILEMSLSDYFRVLDNFKDFPQLETVYLGGIGEPLVHPEIVEIIKETKKRGYHVEFGTNGTLLNKYAKELINLGVDKITVSIDAPEKEIYMDIRGTDFNRVEDNVMYLQSLKKELKRSNPEIWLEVVLMKSNINIVENLLPLADKLGITTILMSNLMPFSKELSKEIIYDGSFDDTIFIDRLNTKIGKYRVRIIFPRFKLLTERKCQFIENNSTVIGVDMGVYPCYRLLHSYTEYIYGREKFVNKYSFGSLNEKSLFEIWNSDEYKRFRFNVKNALFPSCTDCPLENVCDFCLTSDSDCYNNTPSCADCLWYRGIVQCP</sequence>
<proteinExistence type="predicted"/>
<dbReference type="CDD" id="cd21121">
    <property type="entry name" value="SPASM_Cmo-like"/>
    <property type="match status" value="1"/>
</dbReference>
<dbReference type="SFLD" id="SFLDF00570">
    <property type="entry name" value="tungsten_cofactor_oxidoreducas"/>
    <property type="match status" value="1"/>
</dbReference>
<name>A0A2J6X4I3_9BACT</name>
<evidence type="ECO:0000256" key="1">
    <source>
        <dbReference type="ARBA" id="ARBA00001966"/>
    </source>
</evidence>
<dbReference type="GO" id="GO:0046872">
    <property type="term" value="F:metal ion binding"/>
    <property type="evidence" value="ECO:0007669"/>
    <property type="project" value="UniProtKB-KW"/>
</dbReference>
<evidence type="ECO:0000313" key="9">
    <source>
        <dbReference type="Proteomes" id="UP000236910"/>
    </source>
</evidence>
<comment type="cofactor">
    <cofactor evidence="1">
        <name>[4Fe-4S] cluster</name>
        <dbReference type="ChEBI" id="CHEBI:49883"/>
    </cofactor>
</comment>
<dbReference type="SFLD" id="SFLDS00029">
    <property type="entry name" value="Radical_SAM"/>
    <property type="match status" value="1"/>
</dbReference>
<evidence type="ECO:0000256" key="2">
    <source>
        <dbReference type="ARBA" id="ARBA00022485"/>
    </source>
</evidence>
<accession>A0A2J6X4I3</accession>
<dbReference type="InterPro" id="IPR027604">
    <property type="entry name" value="W_rSAM_matur"/>
</dbReference>
<dbReference type="InterPro" id="IPR000385">
    <property type="entry name" value="MoaA_NifB_PqqE_Fe-S-bd_CS"/>
</dbReference>
<dbReference type="PROSITE" id="PS01305">
    <property type="entry name" value="MOAA_NIFB_PQQE"/>
    <property type="match status" value="1"/>
</dbReference>
<dbReference type="InterPro" id="IPR050377">
    <property type="entry name" value="Radical_SAM_PqqE_MftC-like"/>
</dbReference>
<evidence type="ECO:0000256" key="4">
    <source>
        <dbReference type="ARBA" id="ARBA00022723"/>
    </source>
</evidence>
<evidence type="ECO:0000259" key="7">
    <source>
        <dbReference type="PROSITE" id="PS51918"/>
    </source>
</evidence>
<evidence type="ECO:0000256" key="3">
    <source>
        <dbReference type="ARBA" id="ARBA00022691"/>
    </source>
</evidence>
<dbReference type="Pfam" id="PF04055">
    <property type="entry name" value="Radical_SAM"/>
    <property type="match status" value="1"/>
</dbReference>
<dbReference type="GO" id="GO:0051539">
    <property type="term" value="F:4 iron, 4 sulfur cluster binding"/>
    <property type="evidence" value="ECO:0007669"/>
    <property type="project" value="UniProtKB-KW"/>
</dbReference>
<keyword evidence="3" id="KW-0949">S-adenosyl-L-methionine</keyword>
<keyword evidence="5" id="KW-0408">Iron</keyword>
<evidence type="ECO:0000256" key="5">
    <source>
        <dbReference type="ARBA" id="ARBA00023004"/>
    </source>
</evidence>
<dbReference type="Gene3D" id="3.20.20.70">
    <property type="entry name" value="Aldolase class I"/>
    <property type="match status" value="1"/>
</dbReference>
<dbReference type="PROSITE" id="PS51918">
    <property type="entry name" value="RADICAL_SAM"/>
    <property type="match status" value="1"/>
</dbReference>
<protein>
    <submittedName>
        <fullName evidence="8">Tungsten cofactor oxidoreductase radical SAM maturase</fullName>
    </submittedName>
</protein>
<dbReference type="Pfam" id="PF13186">
    <property type="entry name" value="SPASM"/>
    <property type="match status" value="1"/>
</dbReference>
<dbReference type="InterPro" id="IPR023885">
    <property type="entry name" value="4Fe4S-binding_SPASM_dom"/>
</dbReference>
<dbReference type="PANTHER" id="PTHR11228">
    <property type="entry name" value="RADICAL SAM DOMAIN PROTEIN"/>
    <property type="match status" value="1"/>
</dbReference>
<dbReference type="PANTHER" id="PTHR11228:SF34">
    <property type="entry name" value="TUNGSTEN-CONTAINING ALDEHYDE FERREDOXIN OXIDOREDUCTASE COFACTOR MODIFYING PROTEIN"/>
    <property type="match status" value="1"/>
</dbReference>
<dbReference type="SFLD" id="SFLDG01387">
    <property type="entry name" value="BtrN-like_SPASM_domain_contain"/>
    <property type="match status" value="1"/>
</dbReference>
<dbReference type="CDD" id="cd01335">
    <property type="entry name" value="Radical_SAM"/>
    <property type="match status" value="1"/>
</dbReference>